<sequence>MTRPSLHPAPSPAVEDLRKLTQPRQDLLHRGLVFAVHITGRAEVARLASALRTTACTSIACGTTAPAPRRRHPAAATNPTHQTELDEVAAAAPPCRVFLELGWNGRPSRRVLIHLDTDNREARLVSLLFVYGAAGPSSMRSRCLEGGV</sequence>
<accession>A0A8J4YB34</accession>
<evidence type="ECO:0000313" key="2">
    <source>
        <dbReference type="Proteomes" id="UP000770661"/>
    </source>
</evidence>
<dbReference type="AlphaFoldDB" id="A0A8J4YB34"/>
<reference evidence="1" key="1">
    <citation type="submission" date="2020-07" db="EMBL/GenBank/DDBJ databases">
        <title>The High-quality genome of the commercially important snow crab, Chionoecetes opilio.</title>
        <authorList>
            <person name="Jeong J.-H."/>
            <person name="Ryu S."/>
        </authorList>
    </citation>
    <scope>NUCLEOTIDE SEQUENCE</scope>
    <source>
        <strain evidence="1">MADBK_172401_WGS</strain>
        <tissue evidence="1">Digestive gland</tissue>
    </source>
</reference>
<evidence type="ECO:0000313" key="1">
    <source>
        <dbReference type="EMBL" id="KAG0720899.1"/>
    </source>
</evidence>
<keyword evidence="2" id="KW-1185">Reference proteome</keyword>
<dbReference type="Proteomes" id="UP000770661">
    <property type="component" value="Unassembled WGS sequence"/>
</dbReference>
<comment type="caution">
    <text evidence="1">The sequence shown here is derived from an EMBL/GenBank/DDBJ whole genome shotgun (WGS) entry which is preliminary data.</text>
</comment>
<proteinExistence type="predicted"/>
<name>A0A8J4YB34_CHIOP</name>
<dbReference type="EMBL" id="JACEEZ010012088">
    <property type="protein sequence ID" value="KAG0720899.1"/>
    <property type="molecule type" value="Genomic_DNA"/>
</dbReference>
<gene>
    <name evidence="1" type="ORF">GWK47_047520</name>
</gene>
<organism evidence="1 2">
    <name type="scientific">Chionoecetes opilio</name>
    <name type="common">Atlantic snow crab</name>
    <name type="synonym">Cancer opilio</name>
    <dbReference type="NCBI Taxonomy" id="41210"/>
    <lineage>
        <taxon>Eukaryota</taxon>
        <taxon>Metazoa</taxon>
        <taxon>Ecdysozoa</taxon>
        <taxon>Arthropoda</taxon>
        <taxon>Crustacea</taxon>
        <taxon>Multicrustacea</taxon>
        <taxon>Malacostraca</taxon>
        <taxon>Eumalacostraca</taxon>
        <taxon>Eucarida</taxon>
        <taxon>Decapoda</taxon>
        <taxon>Pleocyemata</taxon>
        <taxon>Brachyura</taxon>
        <taxon>Eubrachyura</taxon>
        <taxon>Majoidea</taxon>
        <taxon>Majidae</taxon>
        <taxon>Chionoecetes</taxon>
    </lineage>
</organism>
<protein>
    <submittedName>
        <fullName evidence="1">Uncharacterized protein</fullName>
    </submittedName>
</protein>